<keyword evidence="2" id="KW-0456">Lyase</keyword>
<dbReference type="RefSeq" id="WP_161815408.1">
    <property type="nucleotide sequence ID" value="NZ_BLJN01000007.1"/>
</dbReference>
<accession>A0A829YKQ3</accession>
<comment type="caution">
    <text evidence="3">The sequence shown here is derived from an EMBL/GenBank/DDBJ whole genome shotgun (WGS) entry which is preliminary data.</text>
</comment>
<keyword evidence="3" id="KW-0413">Isomerase</keyword>
<dbReference type="InterPro" id="IPR014748">
    <property type="entry name" value="Enoyl-CoA_hydra_C"/>
</dbReference>
<evidence type="ECO:0000256" key="1">
    <source>
        <dbReference type="ARBA" id="ARBA00005254"/>
    </source>
</evidence>
<proteinExistence type="inferred from homology"/>
<gene>
    <name evidence="3" type="ORF">GCM10011487_57790</name>
</gene>
<protein>
    <submittedName>
        <fullName evidence="3">2-(1,2-epoxy-1,2-dihydrophenyl)acetyl-CoA isomerase</fullName>
    </submittedName>
</protein>
<comment type="similarity">
    <text evidence="1">Belongs to the enoyl-CoA hydratase/isomerase family.</text>
</comment>
<dbReference type="AlphaFoldDB" id="A0A829YKQ3"/>
<evidence type="ECO:0000313" key="4">
    <source>
        <dbReference type="Proteomes" id="UP000445000"/>
    </source>
</evidence>
<reference evidence="4" key="1">
    <citation type="submission" date="2020-01" db="EMBL/GenBank/DDBJ databases">
        <title>'Steroidobacter agaridevorans' sp. nov., agar-degrading bacteria isolated from rhizosphere soils.</title>
        <authorList>
            <person name="Ikenaga M."/>
            <person name="Kataoka M."/>
            <person name="Murouchi A."/>
            <person name="Katsuragi S."/>
            <person name="Sakai M."/>
        </authorList>
    </citation>
    <scope>NUCLEOTIDE SEQUENCE [LARGE SCALE GENOMIC DNA]</scope>
    <source>
        <strain evidence="4">YU21-B</strain>
    </source>
</reference>
<dbReference type="GO" id="GO:0016829">
    <property type="term" value="F:lyase activity"/>
    <property type="evidence" value="ECO:0007669"/>
    <property type="project" value="UniProtKB-KW"/>
</dbReference>
<dbReference type="InterPro" id="IPR001753">
    <property type="entry name" value="Enoyl-CoA_hydra/iso"/>
</dbReference>
<dbReference type="EMBL" id="BLJN01000007">
    <property type="protein sequence ID" value="GFE83779.1"/>
    <property type="molecule type" value="Genomic_DNA"/>
</dbReference>
<dbReference type="SUPFAM" id="SSF52096">
    <property type="entry name" value="ClpP/crotonase"/>
    <property type="match status" value="1"/>
</dbReference>
<dbReference type="Gene3D" id="3.90.226.10">
    <property type="entry name" value="2-enoyl-CoA Hydratase, Chain A, domain 1"/>
    <property type="match status" value="1"/>
</dbReference>
<sequence>MSEVLYEERGRVAIVTLNRADALNTFTHEMRIGIIDAFKKIAAAEHIRAAVLTGAGRGFSAGADLNSLPPSGEQVAGMLEKEFGPGILAIADLPKPVIGAVNGFASGIGAGYALACDMLVMGEKSFLQLPFAKIGLVPDGGLTWQFAERLGARHAFELALIGDRIPAARCVELGLANRVVPDAELINETCALAEKLADAPPLALAGTKRLLRRAHVLDLAGAIREEGAIQKVCIDSQDFREGVKAFFDKRPPQFTGR</sequence>
<dbReference type="Proteomes" id="UP000445000">
    <property type="component" value="Unassembled WGS sequence"/>
</dbReference>
<keyword evidence="4" id="KW-1185">Reference proteome</keyword>
<evidence type="ECO:0000256" key="2">
    <source>
        <dbReference type="ARBA" id="ARBA00023239"/>
    </source>
</evidence>
<dbReference type="PANTHER" id="PTHR11941:SF133">
    <property type="entry name" value="1,2-EPOXYPHENYLACETYL-COA ISOMERASE"/>
    <property type="match status" value="1"/>
</dbReference>
<dbReference type="InterPro" id="IPR029045">
    <property type="entry name" value="ClpP/crotonase-like_dom_sf"/>
</dbReference>
<dbReference type="Gene3D" id="1.10.12.10">
    <property type="entry name" value="Lyase 2-enoyl-coa Hydratase, Chain A, domain 2"/>
    <property type="match status" value="1"/>
</dbReference>
<dbReference type="Pfam" id="PF00378">
    <property type="entry name" value="ECH_1"/>
    <property type="match status" value="1"/>
</dbReference>
<dbReference type="GO" id="GO:0006635">
    <property type="term" value="P:fatty acid beta-oxidation"/>
    <property type="evidence" value="ECO:0007669"/>
    <property type="project" value="TreeGrafter"/>
</dbReference>
<dbReference type="PANTHER" id="PTHR11941">
    <property type="entry name" value="ENOYL-COA HYDRATASE-RELATED"/>
    <property type="match status" value="1"/>
</dbReference>
<organism evidence="3 4">
    <name type="scientific">Steroidobacter agaridevorans</name>
    <dbReference type="NCBI Taxonomy" id="2695856"/>
    <lineage>
        <taxon>Bacteria</taxon>
        <taxon>Pseudomonadati</taxon>
        <taxon>Pseudomonadota</taxon>
        <taxon>Gammaproteobacteria</taxon>
        <taxon>Steroidobacterales</taxon>
        <taxon>Steroidobacteraceae</taxon>
        <taxon>Steroidobacter</taxon>
    </lineage>
</organism>
<dbReference type="CDD" id="cd06558">
    <property type="entry name" value="crotonase-like"/>
    <property type="match status" value="1"/>
</dbReference>
<evidence type="ECO:0000313" key="3">
    <source>
        <dbReference type="EMBL" id="GFE83779.1"/>
    </source>
</evidence>
<dbReference type="GO" id="GO:0016853">
    <property type="term" value="F:isomerase activity"/>
    <property type="evidence" value="ECO:0007669"/>
    <property type="project" value="UniProtKB-KW"/>
</dbReference>
<name>A0A829YKQ3_9GAMM</name>